<evidence type="ECO:0000256" key="2">
    <source>
        <dbReference type="PROSITE-ProRule" id="PRU00335"/>
    </source>
</evidence>
<dbReference type="EMBL" id="JPOS01000016">
    <property type="protein sequence ID" value="KGE88786.1"/>
    <property type="molecule type" value="Genomic_DNA"/>
</dbReference>
<proteinExistence type="predicted"/>
<dbReference type="PROSITE" id="PS50977">
    <property type="entry name" value="HTH_TETR_2"/>
    <property type="match status" value="1"/>
</dbReference>
<keyword evidence="1 2" id="KW-0238">DNA-binding</keyword>
<protein>
    <recommendedName>
        <fullName evidence="3">HTH tetR-type domain-containing protein</fullName>
    </recommendedName>
</protein>
<dbReference type="InterPro" id="IPR025722">
    <property type="entry name" value="TetR"/>
</dbReference>
<dbReference type="Pfam" id="PF13972">
    <property type="entry name" value="TetR"/>
    <property type="match status" value="1"/>
</dbReference>
<dbReference type="STRING" id="1524460.IX84_06485"/>
<dbReference type="GO" id="GO:0000976">
    <property type="term" value="F:transcription cis-regulatory region binding"/>
    <property type="evidence" value="ECO:0007669"/>
    <property type="project" value="TreeGrafter"/>
</dbReference>
<dbReference type="Pfam" id="PF00440">
    <property type="entry name" value="TetR_N"/>
    <property type="match status" value="1"/>
</dbReference>
<feature type="domain" description="HTH tetR-type" evidence="3">
    <location>
        <begin position="1"/>
        <end position="61"/>
    </location>
</feature>
<accession>A0A098S9J8</accession>
<evidence type="ECO:0000259" key="3">
    <source>
        <dbReference type="PROSITE" id="PS50977"/>
    </source>
</evidence>
<dbReference type="RefSeq" id="WP_044217635.1">
    <property type="nucleotide sequence ID" value="NZ_JBKAGJ010000001.1"/>
</dbReference>
<comment type="caution">
    <text evidence="4">The sequence shown here is derived from an EMBL/GenBank/DDBJ whole genome shotgun (WGS) entry which is preliminary data.</text>
</comment>
<dbReference type="SUPFAM" id="SSF46689">
    <property type="entry name" value="Homeodomain-like"/>
    <property type="match status" value="1"/>
</dbReference>
<dbReference type="OrthoDB" id="9785164at2"/>
<dbReference type="PANTHER" id="PTHR30055">
    <property type="entry name" value="HTH-TYPE TRANSCRIPTIONAL REGULATOR RUTR"/>
    <property type="match status" value="1"/>
</dbReference>
<dbReference type="AlphaFoldDB" id="A0A098S9J8"/>
<dbReference type="Gene3D" id="1.10.357.10">
    <property type="entry name" value="Tetracycline Repressor, domain 2"/>
    <property type="match status" value="1"/>
</dbReference>
<dbReference type="InterPro" id="IPR050109">
    <property type="entry name" value="HTH-type_TetR-like_transc_reg"/>
</dbReference>
<organism evidence="4 5">
    <name type="scientific">Phaeodactylibacter xiamenensis</name>
    <dbReference type="NCBI Taxonomy" id="1524460"/>
    <lineage>
        <taxon>Bacteria</taxon>
        <taxon>Pseudomonadati</taxon>
        <taxon>Bacteroidota</taxon>
        <taxon>Saprospiria</taxon>
        <taxon>Saprospirales</taxon>
        <taxon>Haliscomenobacteraceae</taxon>
        <taxon>Phaeodactylibacter</taxon>
    </lineage>
</organism>
<dbReference type="InterPro" id="IPR001647">
    <property type="entry name" value="HTH_TetR"/>
</dbReference>
<evidence type="ECO:0000313" key="4">
    <source>
        <dbReference type="EMBL" id="KGE88786.1"/>
    </source>
</evidence>
<dbReference type="Proteomes" id="UP000029736">
    <property type="component" value="Unassembled WGS sequence"/>
</dbReference>
<keyword evidence="5" id="KW-1185">Reference proteome</keyword>
<dbReference type="PRINTS" id="PR00455">
    <property type="entry name" value="HTHTETR"/>
</dbReference>
<sequence length="210" mass="24948">MKTKDRILQAALRQFNELGTDQATVRSIAEEVGISHGNLCYHYKNTDELIEALYLQLVAEISPFAESAFRPDIDLQEVWEQSWLTFQLMYRYRFLLLDFARIIRRIDSMRQNFRQLMVLRRQQFHHGLQQLIQRGWMEPEPLPGQYDHLVTQFLIVGNHWITESTIQFEQEGEEVVRYYHRAMMALLFPYLSEKGKQMHRELAPDGKSGL</sequence>
<feature type="DNA-binding region" description="H-T-H motif" evidence="2">
    <location>
        <begin position="24"/>
        <end position="43"/>
    </location>
</feature>
<evidence type="ECO:0000256" key="1">
    <source>
        <dbReference type="ARBA" id="ARBA00023125"/>
    </source>
</evidence>
<reference evidence="4 5" key="1">
    <citation type="journal article" date="2014" name="Int. J. Syst. Evol. Microbiol.">
        <title>Phaeodactylibacter xiamenensis gen. nov., sp. nov., a member of the family Saprospiraceae isolated from the marine alga Phaeodactylum tricornutum.</title>
        <authorList>
            <person name="Chen Z.Jr."/>
            <person name="Lei X."/>
            <person name="Lai Q."/>
            <person name="Li Y."/>
            <person name="Zhang B."/>
            <person name="Zhang J."/>
            <person name="Zhang H."/>
            <person name="Yang L."/>
            <person name="Zheng W."/>
            <person name="Tian Y."/>
            <person name="Yu Z."/>
            <person name="Xu H.Jr."/>
            <person name="Zheng T."/>
        </authorList>
    </citation>
    <scope>NUCLEOTIDE SEQUENCE [LARGE SCALE GENOMIC DNA]</scope>
    <source>
        <strain evidence="4 5">KD52</strain>
    </source>
</reference>
<dbReference type="InterPro" id="IPR009057">
    <property type="entry name" value="Homeodomain-like_sf"/>
</dbReference>
<gene>
    <name evidence="4" type="ORF">IX84_06485</name>
</gene>
<evidence type="ECO:0000313" key="5">
    <source>
        <dbReference type="Proteomes" id="UP000029736"/>
    </source>
</evidence>
<name>A0A098S9J8_9BACT</name>
<dbReference type="PANTHER" id="PTHR30055:SF223">
    <property type="entry name" value="HTH-TYPE TRANSCRIPTIONAL REGULATOR UIDR"/>
    <property type="match status" value="1"/>
</dbReference>
<dbReference type="GO" id="GO:0003700">
    <property type="term" value="F:DNA-binding transcription factor activity"/>
    <property type="evidence" value="ECO:0007669"/>
    <property type="project" value="TreeGrafter"/>
</dbReference>